<accession>A0A8R7TK07</accession>
<reference evidence="3" key="1">
    <citation type="journal article" date="2013" name="Nature">
        <title>Draft genome of the wheat A-genome progenitor Triticum urartu.</title>
        <authorList>
            <person name="Ling H.Q."/>
            <person name="Zhao S."/>
            <person name="Liu D."/>
            <person name="Wang J."/>
            <person name="Sun H."/>
            <person name="Zhang C."/>
            <person name="Fan H."/>
            <person name="Li D."/>
            <person name="Dong L."/>
            <person name="Tao Y."/>
            <person name="Gao C."/>
            <person name="Wu H."/>
            <person name="Li Y."/>
            <person name="Cui Y."/>
            <person name="Guo X."/>
            <person name="Zheng S."/>
            <person name="Wang B."/>
            <person name="Yu K."/>
            <person name="Liang Q."/>
            <person name="Yang W."/>
            <person name="Lou X."/>
            <person name="Chen J."/>
            <person name="Feng M."/>
            <person name="Jian J."/>
            <person name="Zhang X."/>
            <person name="Luo G."/>
            <person name="Jiang Y."/>
            <person name="Liu J."/>
            <person name="Wang Z."/>
            <person name="Sha Y."/>
            <person name="Zhang B."/>
            <person name="Wu H."/>
            <person name="Tang D."/>
            <person name="Shen Q."/>
            <person name="Xue P."/>
            <person name="Zou S."/>
            <person name="Wang X."/>
            <person name="Liu X."/>
            <person name="Wang F."/>
            <person name="Yang Y."/>
            <person name="An X."/>
            <person name="Dong Z."/>
            <person name="Zhang K."/>
            <person name="Zhang X."/>
            <person name="Luo M.C."/>
            <person name="Dvorak J."/>
            <person name="Tong Y."/>
            <person name="Wang J."/>
            <person name="Yang H."/>
            <person name="Li Z."/>
            <person name="Wang D."/>
            <person name="Zhang A."/>
            <person name="Wang J."/>
        </authorList>
    </citation>
    <scope>NUCLEOTIDE SEQUENCE</scope>
    <source>
        <strain evidence="3">cv. G1812</strain>
    </source>
</reference>
<name>A0A8R7TK07_TRIUA</name>
<dbReference type="Proteomes" id="UP000015106">
    <property type="component" value="Chromosome 2"/>
</dbReference>
<evidence type="ECO:0000313" key="2">
    <source>
        <dbReference type="EnsemblPlants" id="TuG1812G0200004087.01.T01.cds269771"/>
    </source>
</evidence>
<proteinExistence type="predicted"/>
<reference evidence="2" key="2">
    <citation type="submission" date="2018-03" db="EMBL/GenBank/DDBJ databases">
        <title>The Triticum urartu genome reveals the dynamic nature of wheat genome evolution.</title>
        <authorList>
            <person name="Ling H."/>
            <person name="Ma B."/>
            <person name="Shi X."/>
            <person name="Liu H."/>
            <person name="Dong L."/>
            <person name="Sun H."/>
            <person name="Cao Y."/>
            <person name="Gao Q."/>
            <person name="Zheng S."/>
            <person name="Li Y."/>
            <person name="Yu Y."/>
            <person name="Du H."/>
            <person name="Qi M."/>
            <person name="Li Y."/>
            <person name="Yu H."/>
            <person name="Cui Y."/>
            <person name="Wang N."/>
            <person name="Chen C."/>
            <person name="Wu H."/>
            <person name="Zhao Y."/>
            <person name="Zhang J."/>
            <person name="Li Y."/>
            <person name="Zhou W."/>
            <person name="Zhang B."/>
            <person name="Hu W."/>
            <person name="Eijk M."/>
            <person name="Tang J."/>
            <person name="Witsenboer H."/>
            <person name="Zhao S."/>
            <person name="Li Z."/>
            <person name="Zhang A."/>
            <person name="Wang D."/>
            <person name="Liang C."/>
        </authorList>
    </citation>
    <scope>NUCLEOTIDE SEQUENCE [LARGE SCALE GENOMIC DNA]</scope>
    <source>
        <strain evidence="2">cv. G1812</strain>
    </source>
</reference>
<keyword evidence="1" id="KW-0812">Transmembrane</keyword>
<keyword evidence="1" id="KW-1133">Transmembrane helix</keyword>
<evidence type="ECO:0000313" key="3">
    <source>
        <dbReference type="Proteomes" id="UP000015106"/>
    </source>
</evidence>
<dbReference type="Gramene" id="TuG1812G0200004087.01.T01">
    <property type="protein sequence ID" value="TuG1812G0200004087.01.T01.cds269771"/>
    <property type="gene ID" value="TuG1812G0200004087.01"/>
</dbReference>
<protein>
    <submittedName>
        <fullName evidence="2">Uncharacterized protein</fullName>
    </submittedName>
</protein>
<keyword evidence="1" id="KW-0472">Membrane</keyword>
<organism evidence="2 3">
    <name type="scientific">Triticum urartu</name>
    <name type="common">Red wild einkorn</name>
    <name type="synonym">Crithodium urartu</name>
    <dbReference type="NCBI Taxonomy" id="4572"/>
    <lineage>
        <taxon>Eukaryota</taxon>
        <taxon>Viridiplantae</taxon>
        <taxon>Streptophyta</taxon>
        <taxon>Embryophyta</taxon>
        <taxon>Tracheophyta</taxon>
        <taxon>Spermatophyta</taxon>
        <taxon>Magnoliopsida</taxon>
        <taxon>Liliopsida</taxon>
        <taxon>Poales</taxon>
        <taxon>Poaceae</taxon>
        <taxon>BOP clade</taxon>
        <taxon>Pooideae</taxon>
        <taxon>Triticodae</taxon>
        <taxon>Triticeae</taxon>
        <taxon>Triticinae</taxon>
        <taxon>Triticum</taxon>
    </lineage>
</organism>
<evidence type="ECO:0000256" key="1">
    <source>
        <dbReference type="SAM" id="Phobius"/>
    </source>
</evidence>
<feature type="transmembrane region" description="Helical" evidence="1">
    <location>
        <begin position="45"/>
        <end position="64"/>
    </location>
</feature>
<reference evidence="2" key="3">
    <citation type="submission" date="2022-06" db="UniProtKB">
        <authorList>
            <consortium name="EnsemblPlants"/>
        </authorList>
    </citation>
    <scope>IDENTIFICATION</scope>
</reference>
<keyword evidence="3" id="KW-1185">Reference proteome</keyword>
<dbReference type="EnsemblPlants" id="TuG1812G0200004087.01.T01">
    <property type="protein sequence ID" value="TuG1812G0200004087.01.T01.cds269771"/>
    <property type="gene ID" value="TuG1812G0200004087.01"/>
</dbReference>
<dbReference type="AlphaFoldDB" id="A0A8R7TK07"/>
<sequence>MHICPEGRISASDCHQVRQIYRSMLEQCTFTSIFLLSTYNTFTHMLYYIPTFQVPCAFVLGFFLNAP</sequence>